<evidence type="ECO:0000313" key="3">
    <source>
        <dbReference type="Proteomes" id="UP000826462"/>
    </source>
</evidence>
<feature type="transmembrane region" description="Helical" evidence="1">
    <location>
        <begin position="336"/>
        <end position="363"/>
    </location>
</feature>
<organism evidence="2 3">
    <name type="scientific">Paraburkholderia edwinii</name>
    <dbReference type="NCBI Taxonomy" id="2861782"/>
    <lineage>
        <taxon>Bacteria</taxon>
        <taxon>Pseudomonadati</taxon>
        <taxon>Pseudomonadota</taxon>
        <taxon>Betaproteobacteria</taxon>
        <taxon>Burkholderiales</taxon>
        <taxon>Burkholderiaceae</taxon>
        <taxon>Paraburkholderia</taxon>
    </lineage>
</organism>
<feature type="transmembrane region" description="Helical" evidence="1">
    <location>
        <begin position="21"/>
        <end position="48"/>
    </location>
</feature>
<feature type="transmembrane region" description="Helical" evidence="1">
    <location>
        <begin position="242"/>
        <end position="262"/>
    </location>
</feature>
<keyword evidence="1" id="KW-0812">Transmembrane</keyword>
<accession>A0ABX8V2J1</accession>
<evidence type="ECO:0000256" key="1">
    <source>
        <dbReference type="SAM" id="Phobius"/>
    </source>
</evidence>
<feature type="transmembrane region" description="Helical" evidence="1">
    <location>
        <begin position="54"/>
        <end position="73"/>
    </location>
</feature>
<gene>
    <name evidence="2" type="ORF">KZJ38_26980</name>
</gene>
<reference evidence="2 3" key="1">
    <citation type="submission" date="2021-07" db="EMBL/GenBank/DDBJ databases">
        <title>Paraburkholderia edwinii protects Aspergillus sp. from phenazines by acting as a toxin sponge.</title>
        <authorList>
            <person name="Dahlstrom K.M."/>
            <person name="Newman D.K."/>
        </authorList>
    </citation>
    <scope>NUCLEOTIDE SEQUENCE [LARGE SCALE GENOMIC DNA]</scope>
    <source>
        <strain evidence="2 3">Pe01</strain>
    </source>
</reference>
<keyword evidence="1" id="KW-1133">Transmembrane helix</keyword>
<dbReference type="Proteomes" id="UP000826462">
    <property type="component" value="Chromosome 2"/>
</dbReference>
<keyword evidence="3" id="KW-1185">Reference proteome</keyword>
<sequence length="421" mass="45997">MKRLVAHMRADLRANPFVHGLILLVPAIQFGLNYFVSVSAVLFVALAVHTRMRITPLNTGLIVIATSLSLLWNTMYLPEMPNMPREARLAVGMLLLAWGLSGQPRHDISKFNGWWPLLMLAALTGLALLQSVASRKGIALFVPTRFFVNSNDAALASAWAQHAAEHGLDVKIRSTASFSEPSYLGGVSLFLNFICLHLLRGRPRLAANVLALLACLISQTMFGLVANLAVMGAFYHRHINKSAMVCLAALGLAALALPVFAAEPSRIERILSGNDVSTGLRIFQPFEILGHILFEAPFGLPETAALEYFIRHGMAQRFEDAPFQNGVFNMLFNYGWLGFAVVGMLLRAAGGGLCALFVLLLFCQSGVTADFDKLVMVIFAIHVARHVRATTDPYTLTRLTEPRRYGASDRLAVPTPSAQNS</sequence>
<name>A0ABX8V2J1_9BURK</name>
<protein>
    <recommendedName>
        <fullName evidence="4">O-antigen ligase-like membrane protein</fullName>
    </recommendedName>
</protein>
<feature type="transmembrane region" description="Helical" evidence="1">
    <location>
        <begin position="181"/>
        <end position="199"/>
    </location>
</feature>
<dbReference type="RefSeq" id="WP_219803003.1">
    <property type="nucleotide sequence ID" value="NZ_CP080096.1"/>
</dbReference>
<dbReference type="EMBL" id="CP080096">
    <property type="protein sequence ID" value="QYD73285.1"/>
    <property type="molecule type" value="Genomic_DNA"/>
</dbReference>
<proteinExistence type="predicted"/>
<feature type="transmembrane region" description="Helical" evidence="1">
    <location>
        <begin position="113"/>
        <end position="133"/>
    </location>
</feature>
<feature type="transmembrane region" description="Helical" evidence="1">
    <location>
        <begin position="205"/>
        <end position="230"/>
    </location>
</feature>
<evidence type="ECO:0008006" key="4">
    <source>
        <dbReference type="Google" id="ProtNLM"/>
    </source>
</evidence>
<keyword evidence="1" id="KW-0472">Membrane</keyword>
<evidence type="ECO:0000313" key="2">
    <source>
        <dbReference type="EMBL" id="QYD73285.1"/>
    </source>
</evidence>